<reference evidence="2" key="2">
    <citation type="submission" date="2009-11" db="EMBL/GenBank/DDBJ databases">
        <title>The Genome Sequence of Allomyces macrogynus strain ATCC 38327.</title>
        <authorList>
            <consortium name="The Broad Institute Genome Sequencing Platform"/>
            <person name="Russ C."/>
            <person name="Cuomo C."/>
            <person name="Shea T."/>
            <person name="Young S.K."/>
            <person name="Zeng Q."/>
            <person name="Koehrsen M."/>
            <person name="Haas B."/>
            <person name="Borodovsky M."/>
            <person name="Guigo R."/>
            <person name="Alvarado L."/>
            <person name="Berlin A."/>
            <person name="Borenstein D."/>
            <person name="Chen Z."/>
            <person name="Engels R."/>
            <person name="Freedman E."/>
            <person name="Gellesch M."/>
            <person name="Goldberg J."/>
            <person name="Griggs A."/>
            <person name="Gujja S."/>
            <person name="Heiman D."/>
            <person name="Hepburn T."/>
            <person name="Howarth C."/>
            <person name="Jen D."/>
            <person name="Larson L."/>
            <person name="Lewis B."/>
            <person name="Mehta T."/>
            <person name="Park D."/>
            <person name="Pearson M."/>
            <person name="Roberts A."/>
            <person name="Saif S."/>
            <person name="Shenoy N."/>
            <person name="Sisk P."/>
            <person name="Stolte C."/>
            <person name="Sykes S."/>
            <person name="Walk T."/>
            <person name="White J."/>
            <person name="Yandava C."/>
            <person name="Burger G."/>
            <person name="Gray M.W."/>
            <person name="Holland P.W.H."/>
            <person name="King N."/>
            <person name="Lang F.B.F."/>
            <person name="Roger A.J."/>
            <person name="Ruiz-Trillo I."/>
            <person name="Lander E."/>
            <person name="Nusbaum C."/>
        </authorList>
    </citation>
    <scope>NUCLEOTIDE SEQUENCE [LARGE SCALE GENOMIC DNA]</scope>
    <source>
        <strain evidence="2">ATCC 38327</strain>
    </source>
</reference>
<protein>
    <submittedName>
        <fullName evidence="1">Uncharacterized protein</fullName>
    </submittedName>
</protein>
<gene>
    <name evidence="1" type="ORF">AMAG_19875</name>
</gene>
<keyword evidence="2" id="KW-1185">Reference proteome</keyword>
<evidence type="ECO:0000313" key="1">
    <source>
        <dbReference type="EMBL" id="KNE69178.1"/>
    </source>
</evidence>
<organism evidence="1 2">
    <name type="scientific">Allomyces macrogynus (strain ATCC 38327)</name>
    <name type="common">Allomyces javanicus var. macrogynus</name>
    <dbReference type="NCBI Taxonomy" id="578462"/>
    <lineage>
        <taxon>Eukaryota</taxon>
        <taxon>Fungi</taxon>
        <taxon>Fungi incertae sedis</taxon>
        <taxon>Blastocladiomycota</taxon>
        <taxon>Blastocladiomycetes</taxon>
        <taxon>Blastocladiales</taxon>
        <taxon>Blastocladiaceae</taxon>
        <taxon>Allomyces</taxon>
    </lineage>
</organism>
<name>A0A0L0T2U1_ALLM3</name>
<reference evidence="1 2" key="1">
    <citation type="submission" date="2009-11" db="EMBL/GenBank/DDBJ databases">
        <title>Annotation of Allomyces macrogynus ATCC 38327.</title>
        <authorList>
            <consortium name="The Broad Institute Genome Sequencing Platform"/>
            <person name="Russ C."/>
            <person name="Cuomo C."/>
            <person name="Burger G."/>
            <person name="Gray M.W."/>
            <person name="Holland P.W.H."/>
            <person name="King N."/>
            <person name="Lang F.B.F."/>
            <person name="Roger A.J."/>
            <person name="Ruiz-Trillo I."/>
            <person name="Young S.K."/>
            <person name="Zeng Q."/>
            <person name="Gargeya S."/>
            <person name="Fitzgerald M."/>
            <person name="Haas B."/>
            <person name="Abouelleil A."/>
            <person name="Alvarado L."/>
            <person name="Arachchi H.M."/>
            <person name="Berlin A."/>
            <person name="Chapman S.B."/>
            <person name="Gearin G."/>
            <person name="Goldberg J."/>
            <person name="Griggs A."/>
            <person name="Gujja S."/>
            <person name="Hansen M."/>
            <person name="Heiman D."/>
            <person name="Howarth C."/>
            <person name="Larimer J."/>
            <person name="Lui A."/>
            <person name="MacDonald P.J.P."/>
            <person name="McCowen C."/>
            <person name="Montmayeur A."/>
            <person name="Murphy C."/>
            <person name="Neiman D."/>
            <person name="Pearson M."/>
            <person name="Priest M."/>
            <person name="Roberts A."/>
            <person name="Saif S."/>
            <person name="Shea T."/>
            <person name="Sisk P."/>
            <person name="Stolte C."/>
            <person name="Sykes S."/>
            <person name="Wortman J."/>
            <person name="Nusbaum C."/>
            <person name="Birren B."/>
        </authorList>
    </citation>
    <scope>NUCLEOTIDE SEQUENCE [LARGE SCALE GENOMIC DNA]</scope>
    <source>
        <strain evidence="1 2">ATCC 38327</strain>
    </source>
</reference>
<dbReference type="VEuPathDB" id="FungiDB:AMAG_19875"/>
<evidence type="ECO:0000313" key="2">
    <source>
        <dbReference type="Proteomes" id="UP000054350"/>
    </source>
</evidence>
<accession>A0A0L0T2U1</accession>
<sequence length="124" mass="13264">MARTCSVTQLLQIVHDGAIDRAVEILKQALPDGDTATAVRMGLTKLEAMPSIAPDRALWLAALELLAVAMKDPLDALLATVPVDARKRNADVYARLTMVGSVDEKVVDGAVVHRTRVCAGDVFD</sequence>
<dbReference type="Proteomes" id="UP000054350">
    <property type="component" value="Unassembled WGS sequence"/>
</dbReference>
<dbReference type="EMBL" id="GG745360">
    <property type="protein sequence ID" value="KNE69178.1"/>
    <property type="molecule type" value="Genomic_DNA"/>
</dbReference>
<proteinExistence type="predicted"/>
<dbReference type="AlphaFoldDB" id="A0A0L0T2U1"/>